<evidence type="ECO:0000313" key="5">
    <source>
        <dbReference type="Proteomes" id="UP000275719"/>
    </source>
</evidence>
<feature type="domain" description="DUF5724" evidence="2">
    <location>
        <begin position="42"/>
        <end position="1257"/>
    </location>
</feature>
<dbReference type="OrthoDB" id="9763697at2"/>
<dbReference type="InterPro" id="IPR056639">
    <property type="entry name" value="DUF7737"/>
</dbReference>
<dbReference type="RefSeq" id="WP_125017459.1">
    <property type="nucleotide sequence ID" value="NZ_RQVQ01000006.1"/>
</dbReference>
<sequence>MIPREQVDSFLSKQPKINVSKTNLESFSAPYQNLGLILLNKRKSEKQTSVESFVEHFGKDHNFNPWDSEEGKKLALLLFGEIRAPYISDIWNLMNQLPFQSGYYRRPFRFPVSDAHTSLKLQILSSLYNTGDSGIAKLSIKEQIQYSSYFPYQEFGIFLAAVLEKYQSEYFPLLEEIILGEDEIGGVSREIIKGLMISENPENHLLVEKLLIAAQLQEGLRQTILETLDFTSIVALKRFIKVILENNLSRFSSVVRAVDTWFGFGWEAPKAATVKRILELADLYLNDQSLVADALKSKDNLEVYVALWSKGIYNVEEANVLAFDLFFDEKTDKIKRLVCMFFVNETKRTRTEIVDYAEKHLGEDIEIDYWMLNNFPNFELSDSLFEKMKACADSLPNDGKTFEERGFSWVKYTIRPSFFYEKILDNAKENQLIELSHDLSKISSDVREKFMRKIFPNHYTYSWYYGNSNKDKTADIVLEENSWKRNMARQAISDRNASVAATGIALFKKMELFDEDFEILENLLSRKGKDLRKASIEILVTQSDEQVQKSTQKLVNSANVDQRLAGLEMLTILDESERLESFVSDQIETYKLRKLSKNEQVFIDKLSKVTTEYNYLNGFGAINYEHLTPLVLPTERFKRPKKLFGLIPTSGFLFKDLIKVEKTVKEVNKLIDIFEQNKNYEYQYEGYQGEIETTILNNRLEHTNKVTEDDTTEERLDKLPLAELWKDWYHKSKLNDFEMFTIAHFCRLHYDERVKNPKLFDFKQNYLPKFEGLNFDRGNYFWNSRTRKIVEIIEHLTEAYADKKMLLSYKLDVFEDVVFHFPEECKTIKYNDGSYYSKTHWTSIISSLTYYINEQETNYLDLEQKLRLWNLQRYILAQEIAQPEKIEKIQEVVPYLAKVLHPEKQNDLESPYPTLTLTLFNEGKIGKDDMLFLSLLNKDFFYLLDGGQNYYTKRLENFEIPKLNETLKKNLLQVELERGELPTEASIYIKNMSEIERMQYFFEVLQRMGKDNFDRGYSYGSDVSKKYTFSRILKLCEASDVDTYNQFAKELSESKFDKKRLVETSCYATQWADWIGDYLKIKSLKEAVWWFLAHTTDYMNAEKETIISRYSNVPKNDFQQGAIDIEWFHRVYSNLGKTNWKLVHEAAKYLSDGMGYRRVKIYSSVMLGEIKITETLAKVTEKRDKDYVMALGLVPISKANPEADLLKRYNLLQNFLKESKQFGAQRRESEKNAVEIGLDNLARNAGYEDSIRFSWAMEGKATQKIMENSLLSLDEETSVELKIDEEGKADLFVSKNGKEQKSIPAKFKKDKRLDDLKEGKTYLNKQFSRTKQSLENAMLRRDSFSMHELSKIMEHPIVKAMLSKLVLINLKNNDSGFWKDGQIINLDGKAIKIKEDDAFVIAHSVHLYNAVQWDLYQKYVFDNEIVQPFKQIFRELYVPTKDEIEHSNRSERYQGHQIQPNKTVALLRGRGWTVNYEEGLQKVFHKEGIWVTLYAMADWYSPSDVEAPTLEYVCFHSLDDNKIVPLTEIDPVIFSEVMRDVDLVVSVAHVGGVDPEASHSSMQMRGVLARESARLFKLDNIEVKERHILIKGKLGEYSIHLGSGLVSRNGLQISIIPVHSQHRGRMFLPFVDDDPKSAEIITKMRFLAQDDKIKDPTILAQINK</sequence>
<dbReference type="Pfam" id="PF18991">
    <property type="entry name" value="DUF5724"/>
    <property type="match status" value="1"/>
</dbReference>
<comment type="caution">
    <text evidence="4">The sequence shown here is derived from an EMBL/GenBank/DDBJ whole genome shotgun (WGS) entry which is preliminary data.</text>
</comment>
<proteinExistence type="predicted"/>
<dbReference type="Proteomes" id="UP000275719">
    <property type="component" value="Unassembled WGS sequence"/>
</dbReference>
<name>A0A3P3WAQ8_9FLAO</name>
<accession>A0A3P3WAQ8</accession>
<dbReference type="InterPro" id="IPR043782">
    <property type="entry name" value="DUF5724"/>
</dbReference>
<evidence type="ECO:0000259" key="2">
    <source>
        <dbReference type="Pfam" id="PF18991"/>
    </source>
</evidence>
<gene>
    <name evidence="4" type="ORF">EG240_03450</name>
</gene>
<reference evidence="4 5" key="1">
    <citation type="submission" date="2018-11" db="EMBL/GenBank/DDBJ databases">
        <title>Flavobacterium sp. nov., YIM 102701-2 draft genome.</title>
        <authorList>
            <person name="Li G."/>
            <person name="Jiang Y."/>
        </authorList>
    </citation>
    <scope>NUCLEOTIDE SEQUENCE [LARGE SCALE GENOMIC DNA]</scope>
    <source>
        <strain evidence="4 5">YIM 102701-2</strain>
    </source>
</reference>
<feature type="domain" description="DUF7737" evidence="3">
    <location>
        <begin position="1562"/>
        <end position="1662"/>
    </location>
</feature>
<dbReference type="Pfam" id="PF13569">
    <property type="entry name" value="DUF4132"/>
    <property type="match status" value="1"/>
</dbReference>
<keyword evidence="5" id="KW-1185">Reference proteome</keyword>
<feature type="domain" description="DUF4132" evidence="1">
    <location>
        <begin position="1297"/>
        <end position="1472"/>
    </location>
</feature>
<protein>
    <submittedName>
        <fullName evidence="4">DUF4132 domain-containing protein</fullName>
    </submittedName>
</protein>
<dbReference type="Pfam" id="PF24879">
    <property type="entry name" value="DUF7737"/>
    <property type="match status" value="1"/>
</dbReference>
<evidence type="ECO:0000259" key="3">
    <source>
        <dbReference type="Pfam" id="PF24879"/>
    </source>
</evidence>
<evidence type="ECO:0000313" key="4">
    <source>
        <dbReference type="EMBL" id="RRJ92245.1"/>
    </source>
</evidence>
<dbReference type="InterPro" id="IPR025406">
    <property type="entry name" value="DUF4132"/>
</dbReference>
<evidence type="ECO:0000259" key="1">
    <source>
        <dbReference type="Pfam" id="PF13569"/>
    </source>
</evidence>
<dbReference type="EMBL" id="RQVQ01000006">
    <property type="protein sequence ID" value="RRJ92245.1"/>
    <property type="molecule type" value="Genomic_DNA"/>
</dbReference>
<organism evidence="4 5">
    <name type="scientific">Paenimyroides tangerinum</name>
    <dbReference type="NCBI Taxonomy" id="2488728"/>
    <lineage>
        <taxon>Bacteria</taxon>
        <taxon>Pseudomonadati</taxon>
        <taxon>Bacteroidota</taxon>
        <taxon>Flavobacteriia</taxon>
        <taxon>Flavobacteriales</taxon>
        <taxon>Flavobacteriaceae</taxon>
        <taxon>Paenimyroides</taxon>
    </lineage>
</organism>